<dbReference type="EMBL" id="CP000757">
    <property type="protein sequence ID" value="ABX77161.1"/>
    <property type="molecule type" value="Genomic_DNA"/>
</dbReference>
<organism evidence="1">
    <name type="scientific">Vibrio sp. 09022</name>
    <dbReference type="NCBI Taxonomy" id="452804"/>
    <lineage>
        <taxon>Bacteria</taxon>
        <taxon>Pseudomonadati</taxon>
        <taxon>Pseudomonadota</taxon>
        <taxon>Gammaproteobacteria</taxon>
        <taxon>Vibrionales</taxon>
        <taxon>Vibrionaceae</taxon>
        <taxon>Vibrio</taxon>
    </lineage>
</organism>
<name>A9M553_9VIBR</name>
<reference evidence="1" key="1">
    <citation type="journal article" date="2007" name="Appl. Environ. Microbiol.">
        <title>Sequence characterization and comparative analysis of three plasmids isolated from environmental Vibrio spp.</title>
        <authorList>
            <person name="Hazen T.H."/>
            <person name="Wu D."/>
            <person name="Eisen J.A."/>
            <person name="Sobecky P.A."/>
        </authorList>
    </citation>
    <scope>NUCLEOTIDE SEQUENCE [LARGE SCALE GENOMIC DNA]</scope>
    <source>
        <strain evidence="1">09022</strain>
        <plasmid evidence="1">p09022A</plasmid>
    </source>
</reference>
<evidence type="ECO:0000313" key="1">
    <source>
        <dbReference type="EMBL" id="ABX77161.1"/>
    </source>
</evidence>
<proteinExistence type="predicted"/>
<geneLocation type="plasmid" evidence="1">
    <name>p09022A</name>
</geneLocation>
<accession>A9M553</accession>
<keyword evidence="1" id="KW-0614">Plasmid</keyword>
<dbReference type="RefSeq" id="WP_012219970.1">
    <property type="nucleotide sequence ID" value="NC_010114.1"/>
</dbReference>
<dbReference type="Pfam" id="PF14281">
    <property type="entry name" value="PDDEXK_4"/>
    <property type="match status" value="1"/>
</dbReference>
<dbReference type="AlphaFoldDB" id="A9M553"/>
<sequence length="416" mass="48478">MENAQQKLLNFTGEVYQEHRENSNKYGEEFNVFSVLNITRKEVGTHSAFIYKLLNKQEKHDQKEQFLRLFMTHVLNIETKHTEKYQVKREDLTSEQRRIDFTIETPSELIGIEMKIDAGDQKNQLYDYHQELKNRARHSKKHVKVYYLTLYGSEPDECSLDRLNVDEISLISFSVHILKWLEACKTLPSLKPIVLSSIIQYEAAVKSLFGYQRSLTMTVSNEIIAKPENITAALAIERSMKQAKEKLQTKLWESLLKQLKEKGKEVETYNASKKALSASNLAHQYYFQSQNNRHLGLRYPINEQLWCYINLYSWLHYGVRKLDDKKHPVTLTAEEKYLLSDGLPNGNAVANDHSDWVICYYNDEKSRPLSFSGALDEEAKTLRTLADDKKMREAVEKIVLHLEAIESHVLIKIEQS</sequence>
<gene>
    <name evidence="1" type="ORF">BMSF_0028</name>
</gene>
<evidence type="ECO:0008006" key="2">
    <source>
        <dbReference type="Google" id="ProtNLM"/>
    </source>
</evidence>
<protein>
    <recommendedName>
        <fullName evidence="2">PD-(D/E)XK nuclease superfamily protein</fullName>
    </recommendedName>
</protein>
<dbReference type="InterPro" id="IPR029470">
    <property type="entry name" value="PDDEXK_4"/>
</dbReference>